<gene>
    <name evidence="1" type="ORF">UFOVP1124_36</name>
</gene>
<protein>
    <submittedName>
        <fullName evidence="1">Uncharacterized protein</fullName>
    </submittedName>
</protein>
<organism evidence="1">
    <name type="scientific">uncultured Caudovirales phage</name>
    <dbReference type="NCBI Taxonomy" id="2100421"/>
    <lineage>
        <taxon>Viruses</taxon>
        <taxon>Duplodnaviria</taxon>
        <taxon>Heunggongvirae</taxon>
        <taxon>Uroviricota</taxon>
        <taxon>Caudoviricetes</taxon>
        <taxon>Peduoviridae</taxon>
        <taxon>Maltschvirus</taxon>
        <taxon>Maltschvirus maltsch</taxon>
    </lineage>
</organism>
<proteinExistence type="predicted"/>
<reference evidence="1" key="1">
    <citation type="submission" date="2020-05" db="EMBL/GenBank/DDBJ databases">
        <authorList>
            <person name="Chiriac C."/>
            <person name="Salcher M."/>
            <person name="Ghai R."/>
            <person name="Kavagutti S V."/>
        </authorList>
    </citation>
    <scope>NUCLEOTIDE SEQUENCE</scope>
</reference>
<sequence>MPTATQSAGSLNLAFRRGDEFRRVVTLPGLDLTGYALSAEIYSLTSSTIVLTVSLTFSTPPHAVSIVLSEAQTGLLQAGNYGFRAIWIATGSIQRTFLEGVVEVSR</sequence>
<dbReference type="EMBL" id="LR797064">
    <property type="protein sequence ID" value="CAB4184770.1"/>
    <property type="molecule type" value="Genomic_DNA"/>
</dbReference>
<accession>A0A6J5QJF9</accession>
<evidence type="ECO:0000313" key="1">
    <source>
        <dbReference type="EMBL" id="CAB4184770.1"/>
    </source>
</evidence>
<name>A0A6J5QJF9_9CAUD</name>